<protein>
    <submittedName>
        <fullName evidence="1">Pentatricopeptide repeat domain 3</fullName>
    </submittedName>
</protein>
<dbReference type="GO" id="GO:0032543">
    <property type="term" value="P:mitochondrial translation"/>
    <property type="evidence" value="ECO:0007669"/>
    <property type="project" value="InterPro"/>
</dbReference>
<gene>
    <name evidence="1" type="ORF">OBRU01_11600</name>
</gene>
<reference evidence="1 2" key="1">
    <citation type="journal article" date="2015" name="Genome Biol. Evol.">
        <title>The genome of winter moth (Operophtera brumata) provides a genomic perspective on sexual dimorphism and phenology.</title>
        <authorList>
            <person name="Derks M.F."/>
            <person name="Smit S."/>
            <person name="Salis L."/>
            <person name="Schijlen E."/>
            <person name="Bossers A."/>
            <person name="Mateman C."/>
            <person name="Pijl A.S."/>
            <person name="de Ridder D."/>
            <person name="Groenen M.A."/>
            <person name="Visser M.E."/>
            <person name="Megens H.J."/>
        </authorList>
    </citation>
    <scope>NUCLEOTIDE SEQUENCE [LARGE SCALE GENOMIC DNA]</scope>
    <source>
        <strain evidence="1">WM2013NL</strain>
        <tissue evidence="1">Head and thorax</tissue>
    </source>
</reference>
<organism evidence="1 2">
    <name type="scientific">Operophtera brumata</name>
    <name type="common">Winter moth</name>
    <name type="synonym">Phalaena brumata</name>
    <dbReference type="NCBI Taxonomy" id="104452"/>
    <lineage>
        <taxon>Eukaryota</taxon>
        <taxon>Metazoa</taxon>
        <taxon>Ecdysozoa</taxon>
        <taxon>Arthropoda</taxon>
        <taxon>Hexapoda</taxon>
        <taxon>Insecta</taxon>
        <taxon>Pterygota</taxon>
        <taxon>Neoptera</taxon>
        <taxon>Endopterygota</taxon>
        <taxon>Lepidoptera</taxon>
        <taxon>Glossata</taxon>
        <taxon>Ditrysia</taxon>
        <taxon>Geometroidea</taxon>
        <taxon>Geometridae</taxon>
        <taxon>Larentiinae</taxon>
        <taxon>Operophtera</taxon>
    </lineage>
</organism>
<dbReference type="GO" id="GO:0005739">
    <property type="term" value="C:mitochondrion"/>
    <property type="evidence" value="ECO:0007669"/>
    <property type="project" value="InterPro"/>
</dbReference>
<feature type="non-terminal residue" evidence="1">
    <location>
        <position position="292"/>
    </location>
</feature>
<dbReference type="GO" id="GO:0043024">
    <property type="term" value="F:ribosomal small subunit binding"/>
    <property type="evidence" value="ECO:0007669"/>
    <property type="project" value="InterPro"/>
</dbReference>
<dbReference type="PANTHER" id="PTHR16276">
    <property type="entry name" value="PENTATRICOPEPTIDE REPEAT DOMAIN-CONTAINING PROTEIN 3"/>
    <property type="match status" value="1"/>
</dbReference>
<dbReference type="PANTHER" id="PTHR16276:SF1">
    <property type="entry name" value="SMALL RIBOSOMAL SUBUNIT PROTEIN MS39"/>
    <property type="match status" value="1"/>
</dbReference>
<evidence type="ECO:0000313" key="1">
    <source>
        <dbReference type="EMBL" id="KOB72946.1"/>
    </source>
</evidence>
<dbReference type="GO" id="GO:0019843">
    <property type="term" value="F:rRNA binding"/>
    <property type="evidence" value="ECO:0007669"/>
    <property type="project" value="InterPro"/>
</dbReference>
<name>A0A0L7LCL4_OPEBR</name>
<dbReference type="EMBL" id="JTDY01001767">
    <property type="protein sequence ID" value="KOB72946.1"/>
    <property type="molecule type" value="Genomic_DNA"/>
</dbReference>
<accession>A0A0L7LCL4</accession>
<comment type="caution">
    <text evidence="1">The sequence shown here is derived from an EMBL/GenBank/DDBJ whole genome shotgun (WGS) entry which is preliminary data.</text>
</comment>
<dbReference type="InterPro" id="IPR011990">
    <property type="entry name" value="TPR-like_helical_dom_sf"/>
</dbReference>
<evidence type="ECO:0000313" key="2">
    <source>
        <dbReference type="Proteomes" id="UP000037510"/>
    </source>
</evidence>
<sequence length="292" mass="31417">AERAHQLSQEALELGVPLSTSVYNSLLGCGISPNEETLSSCLRSVSVWGGGKLLQELALQIVSEFRKLGIQPGLSAYYYLLCLFCKEKSRDKLNPKEATDTNFFITAMGVCSDHLQIIKTLELSGAGDRLAQAWSQLVIFGHAKKIRLVENLLSAMANCYQYQGTFYFSKARSTHVNLCADTSDQADPVWEAVEKAIQLLKSEEAAGVPARPQALADVAVKAATVGKQGIAAAAVSYLAECGFEEAVTASQQVLSVMLNRPEPEVQTLLDNEPAALASSLHPAALAVAQSYH</sequence>
<keyword evidence="2" id="KW-1185">Reference proteome</keyword>
<dbReference type="Gene3D" id="1.25.40.10">
    <property type="entry name" value="Tetratricopeptide repeat domain"/>
    <property type="match status" value="1"/>
</dbReference>
<dbReference type="STRING" id="104452.A0A0L7LCL4"/>
<proteinExistence type="predicted"/>
<feature type="non-terminal residue" evidence="1">
    <location>
        <position position="1"/>
    </location>
</feature>
<dbReference type="AlphaFoldDB" id="A0A0L7LCL4"/>
<dbReference type="InterPro" id="IPR037387">
    <property type="entry name" value="PTCD3"/>
</dbReference>
<dbReference type="Proteomes" id="UP000037510">
    <property type="component" value="Unassembled WGS sequence"/>
</dbReference>